<dbReference type="PROSITE" id="PS50280">
    <property type="entry name" value="SET"/>
    <property type="match status" value="1"/>
</dbReference>
<dbReference type="OrthoDB" id="5560686at2759"/>
<organism evidence="3 4">
    <name type="scientific">Plasmodium knowlesi</name>
    <dbReference type="NCBI Taxonomy" id="5850"/>
    <lineage>
        <taxon>Eukaryota</taxon>
        <taxon>Sar</taxon>
        <taxon>Alveolata</taxon>
        <taxon>Apicomplexa</taxon>
        <taxon>Aconoidasida</taxon>
        <taxon>Haemosporida</taxon>
        <taxon>Plasmodiidae</taxon>
        <taxon>Plasmodium</taxon>
        <taxon>Plasmodium (Plasmodium)</taxon>
    </lineage>
</organism>
<feature type="region of interest" description="Disordered" evidence="1">
    <location>
        <begin position="831"/>
        <end position="887"/>
    </location>
</feature>
<feature type="compositionally biased region" description="Basic and acidic residues" evidence="1">
    <location>
        <begin position="566"/>
        <end position="576"/>
    </location>
</feature>
<comment type="caution">
    <text evidence="3">The sequence shown here is derived from an EMBL/GenBank/DDBJ whole genome shotgun (WGS) entry which is preliminary data.</text>
</comment>
<dbReference type="CDD" id="cd10528">
    <property type="entry name" value="SET_SETD8"/>
    <property type="match status" value="1"/>
</dbReference>
<dbReference type="OMA" id="HENKRYC"/>
<sequence>MKTSTSYSFSHAKANASENTNDNCSGDKCSASENIFTNAASVIWIEKEKLDSIIHIPVYSDLSKYVCDLNKHPVKQKKEEEAEGGMLSRIFLLFDDNSCNIALDISAIYESDNGKIPLLIYERYYFWSLHFLFEKSKIKRQKLNIYTDTNGRCRISNINKCDDDVYMYTSIYNCAYNRNDSEKNVGVTSYPELGRNNYKDVNKELAICDKDYIKYLYLSDLKNIAMMESTTKSGHCGVQGRAGHGGTLSKNSGDAFKGGASIGNPLFEKGLYPNKEIKWYRLKMKIESVEKKNKSENKNFTKGKAFPISSHHFSLNNCKKKKYNITGNRNVDMCHNRNRGFTYEQKNLNNPRNFKKEPCDPIFNANALHSISHFSLIDNDTTRESINNLIKIQKRSFSMLKQENEKKLLDIANDERLLLSSNGKSESVFDVHKRESLSSYGNHIGKRRKKSKWFYYRSSSNETNLGLDDGDGSTSRGNSVCAVNGGVAHMDNKRKRQEGDSGCEFGDGHKNAEGRGHDKGDIQQGQERDNRQDVPCRSFSSCDSVCTPSRTRSGNSKGVHSPKGRKPPDGYTHEGAEDSFTNSRIPADSRAYVRTIHAGESGTEFHSFDVEEDVDGIESAPLVAIDPSEKKRNREEREVKQNELFIEEMKKMNSGVLTQNTKVYQENIDKYNSEFQSIISEPFDQKERREKIKKRRDQNREIQMMYLNKILKSMVNKEKSHLNCLSKNFKRIEGFYKQNYKIYIIESKSDLNYKKNCFKTDVHVYDLFAPSGDNISKEVNILDEFKMYLRRCKGEYRPRKYQTHITTGDRKSMDGGKSGVDFQRECTWTEMKEHSKENGPDDNHERENEQKDTPMKNSLTKMIPKGRAVPADGEGEGEGGRGGGGELAEAGATVELTVKVEEPYSGSSQREVIKTNLTNQTPPEDGIIFYAHNKNNTSNVKEIKEGDILYIKFDNTSDDYDKIRIVKKEDLLQILIFLMRNQECLKLSNISTYSPDLLWNLSVHFKNNTYDMESNLEKMYNHFCRRYEVISPDGGLSSDPHLEFAPVVQRGHVRQFHSSFDQPSHLPFHSPFDSPFDSRLVEQADRQPGFSPEWSSENLSDCSSVTVSESTAKATKGARKFKSTKGVKRESLKEIETMKLKDYVSFLDKFLQNVNEVKLKRLKSIKTEYYEKYEFDRTINKLNRQQLLDLFVDKKNEVNTIPLSFLKEKSRNIIYEENIKMNMFACIKIIFDDVKGRCIYAASDLNKFDFVFEYVGELLTHNEAMERERKYNKNNKKGCYMFYFKHENKRYCIDGTEENIEAAINNKDKKYFLRSFARLVNHSKKNSNLIPKVLTVASQPRLFFVAARNIKEGEELLIDYGERDREIIKNNEWLKC</sequence>
<proteinExistence type="predicted"/>
<dbReference type="InterPro" id="IPR001214">
    <property type="entry name" value="SET_dom"/>
</dbReference>
<accession>A0A1Y3DYH4</accession>
<dbReference type="InterPro" id="IPR047266">
    <property type="entry name" value="KMT5A-like_SET"/>
</dbReference>
<dbReference type="PANTHER" id="PTHR46167">
    <property type="entry name" value="N-LYSINE METHYLTRANSFERASE KMT5A"/>
    <property type="match status" value="1"/>
</dbReference>
<feature type="compositionally biased region" description="Basic and acidic residues" evidence="1">
    <location>
        <begin position="506"/>
        <end position="534"/>
    </location>
</feature>
<dbReference type="GO" id="GO:0005634">
    <property type="term" value="C:nucleus"/>
    <property type="evidence" value="ECO:0007669"/>
    <property type="project" value="TreeGrafter"/>
</dbReference>
<dbReference type="SUPFAM" id="SSF82199">
    <property type="entry name" value="SET domain"/>
    <property type="match status" value="1"/>
</dbReference>
<feature type="compositionally biased region" description="Polar residues" evidence="1">
    <location>
        <begin position="538"/>
        <end position="558"/>
    </location>
</feature>
<dbReference type="Proteomes" id="UP000195012">
    <property type="component" value="Unassembled WGS sequence"/>
</dbReference>
<dbReference type="InterPro" id="IPR051760">
    <property type="entry name" value="KMT5A"/>
</dbReference>
<dbReference type="Gene3D" id="2.170.270.10">
    <property type="entry name" value="SET domain"/>
    <property type="match status" value="1"/>
</dbReference>
<dbReference type="eggNOG" id="KOG1085">
    <property type="taxonomic scope" value="Eukaryota"/>
</dbReference>
<dbReference type="Pfam" id="PF00856">
    <property type="entry name" value="SET"/>
    <property type="match status" value="1"/>
</dbReference>
<dbReference type="GO" id="GO:0006357">
    <property type="term" value="P:regulation of transcription by RNA polymerase II"/>
    <property type="evidence" value="ECO:0007669"/>
    <property type="project" value="TreeGrafter"/>
</dbReference>
<evidence type="ECO:0000256" key="1">
    <source>
        <dbReference type="SAM" id="MobiDB-lite"/>
    </source>
</evidence>
<evidence type="ECO:0000313" key="3">
    <source>
        <dbReference type="EMBL" id="OTN68465.1"/>
    </source>
</evidence>
<dbReference type="GO" id="GO:0042799">
    <property type="term" value="F:histone H4K20 methyltransferase activity"/>
    <property type="evidence" value="ECO:0007669"/>
    <property type="project" value="TreeGrafter"/>
</dbReference>
<feature type="domain" description="SET" evidence="2">
    <location>
        <begin position="1225"/>
        <end position="1361"/>
    </location>
</feature>
<dbReference type="VEuPathDB" id="PlasmoDB:PKNOH_S02294200"/>
<dbReference type="VEuPathDB" id="PlasmoDB:PKA1H_030006900"/>
<dbReference type="GO" id="GO:0005700">
    <property type="term" value="C:polytene chromosome"/>
    <property type="evidence" value="ECO:0007669"/>
    <property type="project" value="TreeGrafter"/>
</dbReference>
<name>A0A1Y3DYH4_PLAKN</name>
<dbReference type="SMART" id="SM00317">
    <property type="entry name" value="SET"/>
    <property type="match status" value="1"/>
</dbReference>
<evidence type="ECO:0000313" key="4">
    <source>
        <dbReference type="Proteomes" id="UP000195012"/>
    </source>
</evidence>
<feature type="region of interest" description="Disordered" evidence="1">
    <location>
        <begin position="488"/>
        <end position="584"/>
    </location>
</feature>
<gene>
    <name evidence="3" type="ORF">PKNOH_S02294200</name>
</gene>
<dbReference type="EMBL" id="NETL01000016">
    <property type="protein sequence ID" value="OTN68465.1"/>
    <property type="molecule type" value="Genomic_DNA"/>
</dbReference>
<evidence type="ECO:0000259" key="2">
    <source>
        <dbReference type="PROSITE" id="PS50280"/>
    </source>
</evidence>
<dbReference type="VEuPathDB" id="PlasmoDB:PKNH_0301900"/>
<feature type="compositionally biased region" description="Basic and acidic residues" evidence="1">
    <location>
        <begin position="831"/>
        <end position="854"/>
    </location>
</feature>
<dbReference type="InterPro" id="IPR046341">
    <property type="entry name" value="SET_dom_sf"/>
</dbReference>
<protein>
    <submittedName>
        <fullName evidence="3">Putative SET domain protein</fullName>
    </submittedName>
</protein>
<reference evidence="3 4" key="1">
    <citation type="submission" date="2017-05" db="EMBL/GenBank/DDBJ databases">
        <title>PacBio assembly of a Plasmodium knowlesi genome sequence with Hi-C correction and manual annotation of the SICAvar gene family.</title>
        <authorList>
            <person name="Lapp S.A."/>
            <person name="Geraldo J.A."/>
            <person name="Chien J.-T."/>
            <person name="Ay F."/>
            <person name="Pakala S.B."/>
            <person name="Batugedara G."/>
            <person name="Humphrey J.C."/>
            <person name="Debarry J.D."/>
            <person name="Le Roch K.G."/>
            <person name="Galinski M.R."/>
            <person name="Kissinger J.C."/>
        </authorList>
    </citation>
    <scope>NUCLEOTIDE SEQUENCE [LARGE SCALE GENOMIC DNA]</scope>
    <source>
        <strain evidence="4">Malayan Strain Pk1 (A+)</strain>
    </source>
</reference>
<dbReference type="PANTHER" id="PTHR46167:SF1">
    <property type="entry name" value="N-LYSINE METHYLTRANSFERASE KMT5A"/>
    <property type="match status" value="1"/>
</dbReference>